<dbReference type="Proteomes" id="UP000308133">
    <property type="component" value="Unassembled WGS sequence"/>
</dbReference>
<organism evidence="3 4">
    <name type="scientific">Elsinoe australis</name>
    <dbReference type="NCBI Taxonomy" id="40998"/>
    <lineage>
        <taxon>Eukaryota</taxon>
        <taxon>Fungi</taxon>
        <taxon>Dikarya</taxon>
        <taxon>Ascomycota</taxon>
        <taxon>Pezizomycotina</taxon>
        <taxon>Dothideomycetes</taxon>
        <taxon>Dothideomycetidae</taxon>
        <taxon>Myriangiales</taxon>
        <taxon>Elsinoaceae</taxon>
        <taxon>Elsinoe</taxon>
    </lineage>
</organism>
<reference evidence="3 4" key="1">
    <citation type="submission" date="2018-02" db="EMBL/GenBank/DDBJ databases">
        <title>Draft genome sequences of Elsinoe sp., causing black scab on jojoba.</title>
        <authorList>
            <person name="Stodart B."/>
            <person name="Jeffress S."/>
            <person name="Ash G."/>
            <person name="Arun Chinnappa K."/>
        </authorList>
    </citation>
    <scope>NUCLEOTIDE SEQUENCE [LARGE SCALE GENOMIC DNA]</scope>
    <source>
        <strain evidence="3 4">Hillstone_2</strain>
    </source>
</reference>
<evidence type="ECO:0000256" key="1">
    <source>
        <dbReference type="ARBA" id="ARBA00022723"/>
    </source>
</evidence>
<accession>A0A4U7AT92</accession>
<name>A0A4U7AT92_9PEZI</name>
<dbReference type="GO" id="GO:0004493">
    <property type="term" value="F:methylmalonyl-CoA epimerase activity"/>
    <property type="evidence" value="ECO:0007669"/>
    <property type="project" value="TreeGrafter"/>
</dbReference>
<dbReference type="InterPro" id="IPR004360">
    <property type="entry name" value="Glyas_Fos-R_dOase_dom"/>
</dbReference>
<evidence type="ECO:0000313" key="4">
    <source>
        <dbReference type="Proteomes" id="UP000308133"/>
    </source>
</evidence>
<dbReference type="Gene3D" id="3.10.180.10">
    <property type="entry name" value="2,3-Dihydroxybiphenyl 1,2-Dioxygenase, domain 1"/>
    <property type="match status" value="1"/>
</dbReference>
<dbReference type="SUPFAM" id="SSF54593">
    <property type="entry name" value="Glyoxalase/Bleomycin resistance protein/Dihydroxybiphenyl dioxygenase"/>
    <property type="match status" value="1"/>
</dbReference>
<evidence type="ECO:0000313" key="3">
    <source>
        <dbReference type="EMBL" id="TKX18804.1"/>
    </source>
</evidence>
<gene>
    <name evidence="3" type="ORF">C1H76_9065</name>
</gene>
<sequence length="177" mass="19179">MATSDTFKILGYGHTGITVRSIKDSIRFWNEILGLPILFQATLTGVGTTTIPGAPAGSTVHIAFIGLPQTPHAGGVTGHISQLELVQFELPENVSDEEKSRTPNSRSWDIGATHIAFFVEGLDQVVEKVKQEKWGLVGGVYTMGEVDPPPIRGQRVCYIRGPDGETVELIELPKKEA</sequence>
<dbReference type="InterPro" id="IPR037523">
    <property type="entry name" value="VOC_core"/>
</dbReference>
<evidence type="ECO:0000259" key="2">
    <source>
        <dbReference type="PROSITE" id="PS51819"/>
    </source>
</evidence>
<dbReference type="InterPro" id="IPR029068">
    <property type="entry name" value="Glyas_Bleomycin-R_OHBP_Dase"/>
</dbReference>
<keyword evidence="1" id="KW-0479">Metal-binding</keyword>
<feature type="domain" description="VOC" evidence="2">
    <location>
        <begin position="11"/>
        <end position="172"/>
    </location>
</feature>
<dbReference type="AlphaFoldDB" id="A0A4U7AT92"/>
<dbReference type="PANTHER" id="PTHR43048">
    <property type="entry name" value="METHYLMALONYL-COA EPIMERASE"/>
    <property type="match status" value="1"/>
</dbReference>
<comment type="caution">
    <text evidence="3">The sequence shown here is derived from an EMBL/GenBank/DDBJ whole genome shotgun (WGS) entry which is preliminary data.</text>
</comment>
<dbReference type="EMBL" id="PTQR01000126">
    <property type="protein sequence ID" value="TKX18804.1"/>
    <property type="molecule type" value="Genomic_DNA"/>
</dbReference>
<dbReference type="GO" id="GO:0046491">
    <property type="term" value="P:L-methylmalonyl-CoA metabolic process"/>
    <property type="evidence" value="ECO:0007669"/>
    <property type="project" value="TreeGrafter"/>
</dbReference>
<dbReference type="InterPro" id="IPR051785">
    <property type="entry name" value="MMCE/EMCE_epimerase"/>
</dbReference>
<protein>
    <recommendedName>
        <fullName evidence="2">VOC domain-containing protein</fullName>
    </recommendedName>
</protein>
<dbReference type="GO" id="GO:0046872">
    <property type="term" value="F:metal ion binding"/>
    <property type="evidence" value="ECO:0007669"/>
    <property type="project" value="UniProtKB-KW"/>
</dbReference>
<dbReference type="Pfam" id="PF00903">
    <property type="entry name" value="Glyoxalase"/>
    <property type="match status" value="1"/>
</dbReference>
<dbReference type="PANTHER" id="PTHR43048:SF5">
    <property type="entry name" value="BLR5325 PROTEIN"/>
    <property type="match status" value="1"/>
</dbReference>
<proteinExistence type="predicted"/>
<dbReference type="PROSITE" id="PS51819">
    <property type="entry name" value="VOC"/>
    <property type="match status" value="1"/>
</dbReference>